<sequence length="236" mass="25442">MALYLSFAVALRHRYVAFNAVIERHVLRGTFLDAKELRQLMMARTELYSVVRKLDRHFSPSAFLWVTLFVLGVGVEVSHFLGHRRTGHHYELVIFAQNLGSVTLAFLLLSVLASRLTEAAHASPASLYRCLGHAKAATTSLTRDGSSSVGSTTQWPSTQDAVTAGSNPTGSSSPASFLEGRILASMLTAPAVELTGWGFFSFSRSFVLTLAGALISYVVIIVQLNPASSGGGKTDH</sequence>
<dbReference type="PANTHER" id="PTHR21421:SF29">
    <property type="entry name" value="GUSTATORY RECEPTOR 5A FOR TREHALOSE-RELATED"/>
    <property type="match status" value="1"/>
</dbReference>
<name>A0A9J6ET77_RHIMP</name>
<evidence type="ECO:0000256" key="8">
    <source>
        <dbReference type="SAM" id="MobiDB-lite"/>
    </source>
</evidence>
<reference evidence="10" key="2">
    <citation type="submission" date="2021-09" db="EMBL/GenBank/DDBJ databases">
        <authorList>
            <person name="Jia N."/>
            <person name="Wang J."/>
            <person name="Shi W."/>
            <person name="Du L."/>
            <person name="Sun Y."/>
            <person name="Zhan W."/>
            <person name="Jiang J."/>
            <person name="Wang Q."/>
            <person name="Zhang B."/>
            <person name="Ji P."/>
            <person name="Sakyi L.B."/>
            <person name="Cui X."/>
            <person name="Yuan T."/>
            <person name="Jiang B."/>
            <person name="Yang W."/>
            <person name="Lam T.T.-Y."/>
            <person name="Chang Q."/>
            <person name="Ding S."/>
            <person name="Wang X."/>
            <person name="Zhu J."/>
            <person name="Ruan X."/>
            <person name="Zhao L."/>
            <person name="Wei J."/>
            <person name="Que T."/>
            <person name="Du C."/>
            <person name="Cheng J."/>
            <person name="Dai P."/>
            <person name="Han X."/>
            <person name="Huang E."/>
            <person name="Gao Y."/>
            <person name="Liu J."/>
            <person name="Shao H."/>
            <person name="Ye R."/>
            <person name="Li L."/>
            <person name="Wei W."/>
            <person name="Wang X."/>
            <person name="Wang C."/>
            <person name="Huo Q."/>
            <person name="Li W."/>
            <person name="Guo W."/>
            <person name="Chen H."/>
            <person name="Chen S."/>
            <person name="Zhou L."/>
            <person name="Zhou L."/>
            <person name="Ni X."/>
            <person name="Tian J."/>
            <person name="Zhou Y."/>
            <person name="Sheng Y."/>
            <person name="Liu T."/>
            <person name="Pan Y."/>
            <person name="Xia L."/>
            <person name="Li J."/>
            <person name="Zhao F."/>
            <person name="Cao W."/>
        </authorList>
    </citation>
    <scope>NUCLEOTIDE SEQUENCE</scope>
    <source>
        <strain evidence="10">Rmic-2018</strain>
        <tissue evidence="10">Larvae</tissue>
    </source>
</reference>
<feature type="transmembrane region" description="Helical" evidence="9">
    <location>
        <begin position="93"/>
        <end position="113"/>
    </location>
</feature>
<dbReference type="AlphaFoldDB" id="A0A9J6ET77"/>
<evidence type="ECO:0000256" key="2">
    <source>
        <dbReference type="ARBA" id="ARBA00005327"/>
    </source>
</evidence>
<dbReference type="Pfam" id="PF06151">
    <property type="entry name" value="Trehalose_recp"/>
    <property type="match status" value="1"/>
</dbReference>
<gene>
    <name evidence="10" type="ORF">HPB51_015067</name>
</gene>
<evidence type="ECO:0000256" key="4">
    <source>
        <dbReference type="ARBA" id="ARBA00022692"/>
    </source>
</evidence>
<keyword evidence="4 9" id="KW-0812">Transmembrane</keyword>
<evidence type="ECO:0008006" key="12">
    <source>
        <dbReference type="Google" id="ProtNLM"/>
    </source>
</evidence>
<dbReference type="EMBL" id="JABSTU010000002">
    <property type="protein sequence ID" value="KAH8037633.1"/>
    <property type="molecule type" value="Genomic_DNA"/>
</dbReference>
<feature type="transmembrane region" description="Helical" evidence="9">
    <location>
        <begin position="62"/>
        <end position="81"/>
    </location>
</feature>
<evidence type="ECO:0000313" key="11">
    <source>
        <dbReference type="Proteomes" id="UP000821866"/>
    </source>
</evidence>
<comment type="subcellular location">
    <subcellularLocation>
        <location evidence="1">Cell membrane</location>
        <topology evidence="1">Multi-pass membrane protein</topology>
    </subcellularLocation>
</comment>
<keyword evidence="6 9" id="KW-0472">Membrane</keyword>
<organism evidence="10 11">
    <name type="scientific">Rhipicephalus microplus</name>
    <name type="common">Cattle tick</name>
    <name type="synonym">Boophilus microplus</name>
    <dbReference type="NCBI Taxonomy" id="6941"/>
    <lineage>
        <taxon>Eukaryota</taxon>
        <taxon>Metazoa</taxon>
        <taxon>Ecdysozoa</taxon>
        <taxon>Arthropoda</taxon>
        <taxon>Chelicerata</taxon>
        <taxon>Arachnida</taxon>
        <taxon>Acari</taxon>
        <taxon>Parasitiformes</taxon>
        <taxon>Ixodida</taxon>
        <taxon>Ixodoidea</taxon>
        <taxon>Ixodidae</taxon>
        <taxon>Rhipicephalinae</taxon>
        <taxon>Rhipicephalus</taxon>
        <taxon>Boophilus</taxon>
    </lineage>
</organism>
<keyword evidence="7" id="KW-0675">Receptor</keyword>
<evidence type="ECO:0000256" key="7">
    <source>
        <dbReference type="ARBA" id="ARBA00023170"/>
    </source>
</evidence>
<keyword evidence="3" id="KW-1003">Cell membrane</keyword>
<evidence type="ECO:0000256" key="9">
    <source>
        <dbReference type="SAM" id="Phobius"/>
    </source>
</evidence>
<evidence type="ECO:0000313" key="10">
    <source>
        <dbReference type="EMBL" id="KAH8037633.1"/>
    </source>
</evidence>
<dbReference type="PANTHER" id="PTHR21421">
    <property type="entry name" value="GUSTATORY RECEPTOR"/>
    <property type="match status" value="1"/>
</dbReference>
<dbReference type="GO" id="GO:0005886">
    <property type="term" value="C:plasma membrane"/>
    <property type="evidence" value="ECO:0007669"/>
    <property type="project" value="UniProtKB-SubCell"/>
</dbReference>
<keyword evidence="11" id="KW-1185">Reference proteome</keyword>
<accession>A0A9J6ET77</accession>
<proteinExistence type="inferred from homology"/>
<evidence type="ECO:0000256" key="1">
    <source>
        <dbReference type="ARBA" id="ARBA00004651"/>
    </source>
</evidence>
<dbReference type="InterPro" id="IPR009318">
    <property type="entry name" value="Gustatory_rcpt"/>
</dbReference>
<feature type="transmembrane region" description="Helical" evidence="9">
    <location>
        <begin position="206"/>
        <end position="224"/>
    </location>
</feature>
<evidence type="ECO:0000256" key="3">
    <source>
        <dbReference type="ARBA" id="ARBA00022475"/>
    </source>
</evidence>
<keyword evidence="5 9" id="KW-1133">Transmembrane helix</keyword>
<dbReference type="Proteomes" id="UP000821866">
    <property type="component" value="Chromosome 10"/>
</dbReference>
<protein>
    <recommendedName>
        <fullName evidence="12">Gustatory receptor</fullName>
    </recommendedName>
</protein>
<comment type="similarity">
    <text evidence="2">Belongs to the insect chemoreceptor superfamily. Gustatory receptor (GR) family. Gr5a subfamily.</text>
</comment>
<feature type="region of interest" description="Disordered" evidence="8">
    <location>
        <begin position="141"/>
        <end position="173"/>
    </location>
</feature>
<dbReference type="GO" id="GO:0050916">
    <property type="term" value="P:sensory perception of sweet taste"/>
    <property type="evidence" value="ECO:0007669"/>
    <property type="project" value="UniProtKB-ARBA"/>
</dbReference>
<evidence type="ECO:0000256" key="5">
    <source>
        <dbReference type="ARBA" id="ARBA00022989"/>
    </source>
</evidence>
<dbReference type="GO" id="GO:0008527">
    <property type="term" value="F:taste receptor activity"/>
    <property type="evidence" value="ECO:0007669"/>
    <property type="project" value="InterPro"/>
</dbReference>
<reference evidence="10" key="1">
    <citation type="journal article" date="2020" name="Cell">
        <title>Large-Scale Comparative Analyses of Tick Genomes Elucidate Their Genetic Diversity and Vector Capacities.</title>
        <authorList>
            <consortium name="Tick Genome and Microbiome Consortium (TIGMIC)"/>
            <person name="Jia N."/>
            <person name="Wang J."/>
            <person name="Shi W."/>
            <person name="Du L."/>
            <person name="Sun Y."/>
            <person name="Zhan W."/>
            <person name="Jiang J.F."/>
            <person name="Wang Q."/>
            <person name="Zhang B."/>
            <person name="Ji P."/>
            <person name="Bell-Sakyi L."/>
            <person name="Cui X.M."/>
            <person name="Yuan T.T."/>
            <person name="Jiang B.G."/>
            <person name="Yang W.F."/>
            <person name="Lam T.T."/>
            <person name="Chang Q.C."/>
            <person name="Ding S.J."/>
            <person name="Wang X.J."/>
            <person name="Zhu J.G."/>
            <person name="Ruan X.D."/>
            <person name="Zhao L."/>
            <person name="Wei J.T."/>
            <person name="Ye R.Z."/>
            <person name="Que T.C."/>
            <person name="Du C.H."/>
            <person name="Zhou Y.H."/>
            <person name="Cheng J.X."/>
            <person name="Dai P.F."/>
            <person name="Guo W.B."/>
            <person name="Han X.H."/>
            <person name="Huang E.J."/>
            <person name="Li L.F."/>
            <person name="Wei W."/>
            <person name="Gao Y.C."/>
            <person name="Liu J.Z."/>
            <person name="Shao H.Z."/>
            <person name="Wang X."/>
            <person name="Wang C.C."/>
            <person name="Yang T.C."/>
            <person name="Huo Q.B."/>
            <person name="Li W."/>
            <person name="Chen H.Y."/>
            <person name="Chen S.E."/>
            <person name="Zhou L.G."/>
            <person name="Ni X.B."/>
            <person name="Tian J.H."/>
            <person name="Sheng Y."/>
            <person name="Liu T."/>
            <person name="Pan Y.S."/>
            <person name="Xia L.Y."/>
            <person name="Li J."/>
            <person name="Zhao F."/>
            <person name="Cao W.C."/>
        </authorList>
    </citation>
    <scope>NUCLEOTIDE SEQUENCE</scope>
    <source>
        <strain evidence="10">Rmic-2018</strain>
    </source>
</reference>
<evidence type="ECO:0000256" key="6">
    <source>
        <dbReference type="ARBA" id="ARBA00023136"/>
    </source>
</evidence>
<comment type="caution">
    <text evidence="10">The sequence shown here is derived from an EMBL/GenBank/DDBJ whole genome shotgun (WGS) entry which is preliminary data.</text>
</comment>